<dbReference type="PANTHER" id="PTHR14456">
    <property type="entry name" value="INOSITOL POLYPHOSPHATE KINASE 1"/>
    <property type="match status" value="1"/>
</dbReference>
<evidence type="ECO:0000256" key="5">
    <source>
        <dbReference type="ARBA" id="ARBA00022777"/>
    </source>
</evidence>
<dbReference type="InterPro" id="IPR009286">
    <property type="entry name" value="Ins_P5_2-kin"/>
</dbReference>
<dbReference type="GO" id="GO:0005524">
    <property type="term" value="F:ATP binding"/>
    <property type="evidence" value="ECO:0007669"/>
    <property type="project" value="UniProtKB-KW"/>
</dbReference>
<comment type="similarity">
    <text evidence="1">Belongs to the IPK1 type 2 family.</text>
</comment>
<dbReference type="AlphaFoldDB" id="A0AAG5DHH5"/>
<sequence length="626" mass="71646">MGKINASHSTYCYDSVLKRSDDKYLRSCSATADAPIDEVGRNHLTNEAHMRADNGGSCTRSSHKPQLALQWCKESYEDDDVDDDDDDDDDNDCVNNIDERHGADQQHHLQDNGVERIDEHRLVYRAEGNANIVLSLSDNKHVLRMRKSTIVTRDGKVETNVDLRRFVKYSLVISQQFSSCYVPTPKLAHLNTYNLQAFNEQLRRFRPATRLGKEIRELDGILYPDVAFLPKWLYPTSVRDFSQECKISTITPTHFQTYCVEIKPKQGWFSYEFCDNIPFPELANGDLRKCRYCLHQYLKLQKKSIAKISKYCPLDLYSGKPIRVLHAVKGLIGAPQNNFKILKNGKVVYDDKREKSIFNRILKEMFPRDGRTKEERKTIFMNLIKEILLKDFSTNDENTDRKLLTIRKDRKKKDKNQLHERACNPVSQPFLTESCALRQILDVQLLAKSSIQLLGASKFGKASSTSSSSSSSSSSPSSSDPYGYIDEMYEKYLDYKDDAMYGSNSSNSSSSTSSNANTWPIHGADEKSKLFCTEYLSEKEQYQLGATALDCSIMITFRRLVGDRAEEDSLSDAARKHIVTIEGMRFMVNVTITDLDPKSHKHYAKYVDQLASSVVAYRDFMSKLRR</sequence>
<name>A0AAG5DHH5_ANOAO</name>
<dbReference type="Proteomes" id="UP000075880">
    <property type="component" value="Unassembled WGS sequence"/>
</dbReference>
<dbReference type="Pfam" id="PF06090">
    <property type="entry name" value="Ins_P5_2-kin"/>
    <property type="match status" value="1"/>
</dbReference>
<dbReference type="PANTHER" id="PTHR14456:SF2">
    <property type="entry name" value="INOSITOL-PENTAKISPHOSPHATE 2-KINASE"/>
    <property type="match status" value="1"/>
</dbReference>
<evidence type="ECO:0000256" key="4">
    <source>
        <dbReference type="ARBA" id="ARBA00022741"/>
    </source>
</evidence>
<dbReference type="GO" id="GO:0032958">
    <property type="term" value="P:inositol phosphate biosynthetic process"/>
    <property type="evidence" value="ECO:0007669"/>
    <property type="project" value="TreeGrafter"/>
</dbReference>
<proteinExistence type="inferred from homology"/>
<evidence type="ECO:0000256" key="7">
    <source>
        <dbReference type="RuleBase" id="RU364126"/>
    </source>
</evidence>
<comment type="function">
    <text evidence="7">Phosphorylates Ins(1,3,4,5,6)P5 at position 2 to form Ins(1,2,3,4,5,6)P6 (InsP6 or phytate).</text>
</comment>
<keyword evidence="10" id="KW-1185">Reference proteome</keyword>
<evidence type="ECO:0000256" key="8">
    <source>
        <dbReference type="SAM" id="MobiDB-lite"/>
    </source>
</evidence>
<keyword evidence="4 7" id="KW-0547">Nucleotide-binding</keyword>
<evidence type="ECO:0000256" key="2">
    <source>
        <dbReference type="ARBA" id="ARBA00012023"/>
    </source>
</evidence>
<keyword evidence="3 7" id="KW-0808">Transferase</keyword>
<keyword evidence="6 7" id="KW-0067">ATP-binding</keyword>
<organism evidence="9 10">
    <name type="scientific">Anopheles atroparvus</name>
    <name type="common">European mosquito</name>
    <dbReference type="NCBI Taxonomy" id="41427"/>
    <lineage>
        <taxon>Eukaryota</taxon>
        <taxon>Metazoa</taxon>
        <taxon>Ecdysozoa</taxon>
        <taxon>Arthropoda</taxon>
        <taxon>Hexapoda</taxon>
        <taxon>Insecta</taxon>
        <taxon>Pterygota</taxon>
        <taxon>Neoptera</taxon>
        <taxon>Endopterygota</taxon>
        <taxon>Diptera</taxon>
        <taxon>Nematocera</taxon>
        <taxon>Culicoidea</taxon>
        <taxon>Culicidae</taxon>
        <taxon>Anophelinae</taxon>
        <taxon>Anopheles</taxon>
    </lineage>
</organism>
<evidence type="ECO:0000313" key="10">
    <source>
        <dbReference type="Proteomes" id="UP000075880"/>
    </source>
</evidence>
<comment type="domain">
    <text evidence="7">The EXKPK motif is conserved in inositol-pentakisphosphate 2-kinases of both family 1 and 2.</text>
</comment>
<dbReference type="EC" id="2.7.1.158" evidence="2 7"/>
<evidence type="ECO:0000256" key="6">
    <source>
        <dbReference type="ARBA" id="ARBA00022840"/>
    </source>
</evidence>
<feature type="compositionally biased region" description="Low complexity" evidence="8">
    <location>
        <begin position="463"/>
        <end position="479"/>
    </location>
</feature>
<keyword evidence="5 7" id="KW-0418">Kinase</keyword>
<evidence type="ECO:0000256" key="3">
    <source>
        <dbReference type="ARBA" id="ARBA00022679"/>
    </source>
</evidence>
<evidence type="ECO:0000313" key="9">
    <source>
        <dbReference type="EnsemblMetazoa" id="ENSAATROPP010596"/>
    </source>
</evidence>
<dbReference type="EnsemblMetazoa" id="ENSAATROPT011705">
    <property type="protein sequence ID" value="ENSAATROPP010596"/>
    <property type="gene ID" value="ENSAATROPG009529"/>
</dbReference>
<accession>A0AAG5DHH5</accession>
<dbReference type="GO" id="GO:0035299">
    <property type="term" value="F:inositol-1,3,4,5,6-pentakisphosphate 2-kinase activity"/>
    <property type="evidence" value="ECO:0007669"/>
    <property type="project" value="UniProtKB-EC"/>
</dbReference>
<comment type="catalytic activity">
    <reaction evidence="7">
        <text>1D-myo-inositol 1,3,4,5,6-pentakisphosphate + ATP = 1D-myo-inositol hexakisphosphate + ADP + H(+)</text>
        <dbReference type="Rhea" id="RHEA:20313"/>
        <dbReference type="ChEBI" id="CHEBI:15378"/>
        <dbReference type="ChEBI" id="CHEBI:30616"/>
        <dbReference type="ChEBI" id="CHEBI:57733"/>
        <dbReference type="ChEBI" id="CHEBI:58130"/>
        <dbReference type="ChEBI" id="CHEBI:456216"/>
        <dbReference type="EC" id="2.7.1.158"/>
    </reaction>
</comment>
<dbReference type="InterPro" id="IPR043001">
    <property type="entry name" value="IP5_2-K_N_lobe"/>
</dbReference>
<dbReference type="GO" id="GO:0005634">
    <property type="term" value="C:nucleus"/>
    <property type="evidence" value="ECO:0007669"/>
    <property type="project" value="TreeGrafter"/>
</dbReference>
<evidence type="ECO:0000256" key="1">
    <source>
        <dbReference type="ARBA" id="ARBA00007229"/>
    </source>
</evidence>
<dbReference type="Gene3D" id="3.30.200.110">
    <property type="entry name" value="Inositol-pentakisphosphate 2-kinase, N-lobe"/>
    <property type="match status" value="1"/>
</dbReference>
<feature type="region of interest" description="Disordered" evidence="8">
    <location>
        <begin position="460"/>
        <end position="482"/>
    </location>
</feature>
<reference evidence="9" key="1">
    <citation type="submission" date="2024-04" db="UniProtKB">
        <authorList>
            <consortium name="EnsemblMetazoa"/>
        </authorList>
    </citation>
    <scope>IDENTIFICATION</scope>
    <source>
        <strain evidence="9">EBRO</strain>
    </source>
</reference>
<protein>
    <recommendedName>
        <fullName evidence="2 7">Inositol-pentakisphosphate 2-kinase</fullName>
        <ecNumber evidence="2 7">2.7.1.158</ecNumber>
    </recommendedName>
</protein>